<dbReference type="Proteomes" id="UP000015105">
    <property type="component" value="Chromosome 3D"/>
</dbReference>
<dbReference type="EnsemblPlants" id="AET3Gv20686400.5">
    <property type="protein sequence ID" value="AET3Gv20686400.5"/>
    <property type="gene ID" value="AET3Gv20686400"/>
</dbReference>
<dbReference type="Gramene" id="AET3Gv20686400.5">
    <property type="protein sequence ID" value="AET3Gv20686400.5"/>
    <property type="gene ID" value="AET3Gv20686400"/>
</dbReference>
<organism evidence="2 3">
    <name type="scientific">Aegilops tauschii subsp. strangulata</name>
    <name type="common">Goatgrass</name>
    <dbReference type="NCBI Taxonomy" id="200361"/>
    <lineage>
        <taxon>Eukaryota</taxon>
        <taxon>Viridiplantae</taxon>
        <taxon>Streptophyta</taxon>
        <taxon>Embryophyta</taxon>
        <taxon>Tracheophyta</taxon>
        <taxon>Spermatophyta</taxon>
        <taxon>Magnoliopsida</taxon>
        <taxon>Liliopsida</taxon>
        <taxon>Poales</taxon>
        <taxon>Poaceae</taxon>
        <taxon>BOP clade</taxon>
        <taxon>Pooideae</taxon>
        <taxon>Triticodae</taxon>
        <taxon>Triticeae</taxon>
        <taxon>Triticinae</taxon>
        <taxon>Aegilops</taxon>
    </lineage>
</organism>
<evidence type="ECO:0000256" key="1">
    <source>
        <dbReference type="SAM" id="MobiDB-lite"/>
    </source>
</evidence>
<dbReference type="AlphaFoldDB" id="A0A453FIJ2"/>
<name>A0A453FIJ2_AEGTS</name>
<evidence type="ECO:0000313" key="2">
    <source>
        <dbReference type="EnsemblPlants" id="AET3Gv20686400.5"/>
    </source>
</evidence>
<protein>
    <submittedName>
        <fullName evidence="2">Uncharacterized protein</fullName>
    </submittedName>
</protein>
<reference evidence="3" key="1">
    <citation type="journal article" date="2014" name="Science">
        <title>Ancient hybridizations among the ancestral genomes of bread wheat.</title>
        <authorList>
            <consortium name="International Wheat Genome Sequencing Consortium,"/>
            <person name="Marcussen T."/>
            <person name="Sandve S.R."/>
            <person name="Heier L."/>
            <person name="Spannagl M."/>
            <person name="Pfeifer M."/>
            <person name="Jakobsen K.S."/>
            <person name="Wulff B.B."/>
            <person name="Steuernagel B."/>
            <person name="Mayer K.F."/>
            <person name="Olsen O.A."/>
        </authorList>
    </citation>
    <scope>NUCLEOTIDE SEQUENCE [LARGE SCALE GENOMIC DNA]</scope>
    <source>
        <strain evidence="3">cv. AL8/78</strain>
    </source>
</reference>
<reference evidence="2" key="5">
    <citation type="journal article" date="2021" name="G3 (Bethesda)">
        <title>Aegilops tauschii genome assembly Aet v5.0 features greater sequence contiguity and improved annotation.</title>
        <authorList>
            <person name="Wang L."/>
            <person name="Zhu T."/>
            <person name="Rodriguez J.C."/>
            <person name="Deal K.R."/>
            <person name="Dubcovsky J."/>
            <person name="McGuire P.E."/>
            <person name="Lux T."/>
            <person name="Spannagl M."/>
            <person name="Mayer K.F.X."/>
            <person name="Baldrich P."/>
            <person name="Meyers B.C."/>
            <person name="Huo N."/>
            <person name="Gu Y.Q."/>
            <person name="Zhou H."/>
            <person name="Devos K.M."/>
            <person name="Bennetzen J.L."/>
            <person name="Unver T."/>
            <person name="Budak H."/>
            <person name="Gulick P.J."/>
            <person name="Galiba G."/>
            <person name="Kalapos B."/>
            <person name="Nelson D.R."/>
            <person name="Li P."/>
            <person name="You F.M."/>
            <person name="Luo M.C."/>
            <person name="Dvorak J."/>
        </authorList>
    </citation>
    <scope>NUCLEOTIDE SEQUENCE [LARGE SCALE GENOMIC DNA]</scope>
    <source>
        <strain evidence="2">cv. AL8/78</strain>
    </source>
</reference>
<keyword evidence="3" id="KW-1185">Reference proteome</keyword>
<sequence length="123" mass="13138">AGCAARHPQLPADPPVAAASSSPTGMSRYYAPFRGAASGDGGGCLPLPIIAAEAALAVVDAAIAATAFVQLARIHRHNQQHGWTRQKCAGLRIVALDCQNDGIFWSPYLFWKQQRRRLLACDN</sequence>
<reference evidence="3" key="2">
    <citation type="journal article" date="2017" name="Nat. Plants">
        <title>The Aegilops tauschii genome reveals multiple impacts of transposons.</title>
        <authorList>
            <person name="Zhao G."/>
            <person name="Zou C."/>
            <person name="Li K."/>
            <person name="Wang K."/>
            <person name="Li T."/>
            <person name="Gao L."/>
            <person name="Zhang X."/>
            <person name="Wang H."/>
            <person name="Yang Z."/>
            <person name="Liu X."/>
            <person name="Jiang W."/>
            <person name="Mao L."/>
            <person name="Kong X."/>
            <person name="Jiao Y."/>
            <person name="Jia J."/>
        </authorList>
    </citation>
    <scope>NUCLEOTIDE SEQUENCE [LARGE SCALE GENOMIC DNA]</scope>
    <source>
        <strain evidence="3">cv. AL8/78</strain>
    </source>
</reference>
<proteinExistence type="predicted"/>
<feature type="region of interest" description="Disordered" evidence="1">
    <location>
        <begin position="1"/>
        <end position="23"/>
    </location>
</feature>
<accession>A0A453FIJ2</accession>
<reference evidence="2" key="3">
    <citation type="journal article" date="2017" name="Nature">
        <title>Genome sequence of the progenitor of the wheat D genome Aegilops tauschii.</title>
        <authorList>
            <person name="Luo M.C."/>
            <person name="Gu Y.Q."/>
            <person name="Puiu D."/>
            <person name="Wang H."/>
            <person name="Twardziok S.O."/>
            <person name="Deal K.R."/>
            <person name="Huo N."/>
            <person name="Zhu T."/>
            <person name="Wang L."/>
            <person name="Wang Y."/>
            <person name="McGuire P.E."/>
            <person name="Liu S."/>
            <person name="Long H."/>
            <person name="Ramasamy R.K."/>
            <person name="Rodriguez J.C."/>
            <person name="Van S.L."/>
            <person name="Yuan L."/>
            <person name="Wang Z."/>
            <person name="Xia Z."/>
            <person name="Xiao L."/>
            <person name="Anderson O.D."/>
            <person name="Ouyang S."/>
            <person name="Liang Y."/>
            <person name="Zimin A.V."/>
            <person name="Pertea G."/>
            <person name="Qi P."/>
            <person name="Bennetzen J.L."/>
            <person name="Dai X."/>
            <person name="Dawson M.W."/>
            <person name="Muller H.G."/>
            <person name="Kugler K."/>
            <person name="Rivarola-Duarte L."/>
            <person name="Spannagl M."/>
            <person name="Mayer K.F.X."/>
            <person name="Lu F.H."/>
            <person name="Bevan M.W."/>
            <person name="Leroy P."/>
            <person name="Li P."/>
            <person name="You F.M."/>
            <person name="Sun Q."/>
            <person name="Liu Z."/>
            <person name="Lyons E."/>
            <person name="Wicker T."/>
            <person name="Salzberg S.L."/>
            <person name="Devos K.M."/>
            <person name="Dvorak J."/>
        </authorList>
    </citation>
    <scope>NUCLEOTIDE SEQUENCE [LARGE SCALE GENOMIC DNA]</scope>
    <source>
        <strain evidence="2">cv. AL8/78</strain>
    </source>
</reference>
<evidence type="ECO:0000313" key="3">
    <source>
        <dbReference type="Proteomes" id="UP000015105"/>
    </source>
</evidence>
<reference evidence="2" key="4">
    <citation type="submission" date="2019-03" db="UniProtKB">
        <authorList>
            <consortium name="EnsemblPlants"/>
        </authorList>
    </citation>
    <scope>IDENTIFICATION</scope>
</reference>